<keyword evidence="7" id="KW-0594">Phospholipid biosynthesis</keyword>
<evidence type="ECO:0000256" key="9">
    <source>
        <dbReference type="ARBA" id="ARBA00023264"/>
    </source>
</evidence>
<dbReference type="EC" id="4.1.1.65" evidence="12"/>
<evidence type="ECO:0000256" key="8">
    <source>
        <dbReference type="ARBA" id="ARBA00023239"/>
    </source>
</evidence>
<dbReference type="EMBL" id="JQ844233">
    <property type="protein sequence ID" value="AGS53458.1"/>
    <property type="molecule type" value="Genomic_DNA"/>
</dbReference>
<keyword evidence="1" id="KW-1003">Cell membrane</keyword>
<keyword evidence="10" id="KW-0670">Pyruvate</keyword>
<keyword evidence="11" id="KW-1133">Transmembrane helix</keyword>
<keyword evidence="4" id="KW-0443">Lipid metabolism</keyword>
<evidence type="ECO:0000313" key="12">
    <source>
        <dbReference type="EMBL" id="AGS53458.1"/>
    </source>
</evidence>
<organism evidence="12">
    <name type="scientific">uncultured bacterium contig00027</name>
    <dbReference type="NCBI Taxonomy" id="1181516"/>
    <lineage>
        <taxon>Bacteria</taxon>
        <taxon>environmental samples</taxon>
    </lineage>
</organism>
<keyword evidence="6" id="KW-0865">Zymogen</keyword>
<keyword evidence="9" id="KW-1208">Phospholipid metabolism</keyword>
<evidence type="ECO:0000256" key="6">
    <source>
        <dbReference type="ARBA" id="ARBA00023145"/>
    </source>
</evidence>
<reference evidence="12" key="1">
    <citation type="submission" date="2012-03" db="EMBL/GenBank/DDBJ databases">
        <title>Functional metagenomics reveals considerable lignocellulase gene clusters in the gut microbiome of a wood-feeding higher termite.</title>
        <authorList>
            <person name="Liu N."/>
        </authorList>
    </citation>
    <scope>NUCLEOTIDE SEQUENCE</scope>
</reference>
<keyword evidence="3" id="KW-0210">Decarboxylase</keyword>
<dbReference type="NCBIfam" id="NF003685">
    <property type="entry name" value="PRK05305.2-5"/>
    <property type="match status" value="1"/>
</dbReference>
<evidence type="ECO:0000256" key="4">
    <source>
        <dbReference type="ARBA" id="ARBA00023098"/>
    </source>
</evidence>
<keyword evidence="5 11" id="KW-0472">Membrane</keyword>
<keyword evidence="8 12" id="KW-0456">Lyase</keyword>
<evidence type="ECO:0000256" key="1">
    <source>
        <dbReference type="ARBA" id="ARBA00022475"/>
    </source>
</evidence>
<evidence type="ECO:0000256" key="7">
    <source>
        <dbReference type="ARBA" id="ARBA00023209"/>
    </source>
</evidence>
<proteinExistence type="predicted"/>
<dbReference type="GO" id="GO:0008654">
    <property type="term" value="P:phospholipid biosynthetic process"/>
    <property type="evidence" value="ECO:0007669"/>
    <property type="project" value="UniProtKB-KW"/>
</dbReference>
<dbReference type="AlphaFoldDB" id="A0A806K124"/>
<accession>A0A806K124</accession>
<evidence type="ECO:0000256" key="3">
    <source>
        <dbReference type="ARBA" id="ARBA00022793"/>
    </source>
</evidence>
<evidence type="ECO:0000256" key="10">
    <source>
        <dbReference type="ARBA" id="ARBA00023317"/>
    </source>
</evidence>
<dbReference type="GO" id="GO:0004609">
    <property type="term" value="F:phosphatidylserine decarboxylase activity"/>
    <property type="evidence" value="ECO:0007669"/>
    <property type="project" value="UniProtKB-EC"/>
</dbReference>
<evidence type="ECO:0000256" key="11">
    <source>
        <dbReference type="SAM" id="Phobius"/>
    </source>
</evidence>
<evidence type="ECO:0000256" key="2">
    <source>
        <dbReference type="ARBA" id="ARBA00022516"/>
    </source>
</evidence>
<sequence>MSVLKEGRPFIIPSLAAGFVLLIASIFVKMLPLSITIASFGCLSVVFSLFCIFFFRDPKIKITKGEGLILSPCNGTVMEVIEDGDEKIIRVFLSIFSVHLQRSPVSGTVANVTHKDGKFLAAWNPRAHIENEQNIFTINGEGGVYTVRQIAGLVARRCVSWVKSGDVLKAGDKIGMIKFGSQVDLHLPKQAEIKVKPGGKVQAGITVAALLNAVSPDTASLNATLSMAASSGVVK</sequence>
<feature type="transmembrane region" description="Helical" evidence="11">
    <location>
        <begin position="37"/>
        <end position="55"/>
    </location>
</feature>
<dbReference type="InterPro" id="IPR003817">
    <property type="entry name" value="PS_Dcarbxylase"/>
</dbReference>
<keyword evidence="2" id="KW-0444">Lipid biosynthesis</keyword>
<dbReference type="PANTHER" id="PTHR35809">
    <property type="entry name" value="ARCHAETIDYLSERINE DECARBOXYLASE PROENZYME-RELATED"/>
    <property type="match status" value="1"/>
</dbReference>
<evidence type="ECO:0000256" key="5">
    <source>
        <dbReference type="ARBA" id="ARBA00023136"/>
    </source>
</evidence>
<feature type="transmembrane region" description="Helical" evidence="11">
    <location>
        <begin position="12"/>
        <end position="31"/>
    </location>
</feature>
<dbReference type="Pfam" id="PF02666">
    <property type="entry name" value="PS_Dcarbxylase"/>
    <property type="match status" value="1"/>
</dbReference>
<protein>
    <submittedName>
        <fullName evidence="12">Phosphatidylserine decarboxylase</fullName>
        <ecNumber evidence="12">4.1.1.65</ecNumber>
    </submittedName>
</protein>
<dbReference type="PANTHER" id="PTHR35809:SF1">
    <property type="entry name" value="ARCHAETIDYLSERINE DECARBOXYLASE PROENZYME-RELATED"/>
    <property type="match status" value="1"/>
</dbReference>
<name>A0A806K124_9BACT</name>
<keyword evidence="11" id="KW-0812">Transmembrane</keyword>
<dbReference type="InterPro" id="IPR033175">
    <property type="entry name" value="PSD-A"/>
</dbReference>